<evidence type="ECO:0000313" key="2">
    <source>
        <dbReference type="EMBL" id="PJR03079.1"/>
    </source>
</evidence>
<dbReference type="OrthoDB" id="1250444at2"/>
<organism evidence="2 3">
    <name type="scientific">Avrilella dinanensis</name>
    <dbReference type="NCBI Taxonomy" id="2008672"/>
    <lineage>
        <taxon>Bacteria</taxon>
        <taxon>Pseudomonadati</taxon>
        <taxon>Bacteroidota</taxon>
        <taxon>Flavobacteriia</taxon>
        <taxon>Flavobacteriales</taxon>
        <taxon>Flavobacteriaceae</taxon>
        <taxon>Avrilella</taxon>
    </lineage>
</organism>
<keyword evidence="1" id="KW-0812">Transmembrane</keyword>
<keyword evidence="1" id="KW-1133">Transmembrane helix</keyword>
<keyword evidence="3" id="KW-1185">Reference proteome</keyword>
<sequence>MVEESKNTLHFYINRKKEIRDLVVSTIFVFVLLFLRDKLMNFELNPIRGSIIAITIVFLFFVIIHSIILLLRNKPSITVTETEIILYKLFGKLIIVKFSDIESFNILTTYHKGIPSSNQIVIELKKTSEKYNRIWFYKFLKLFGSKVANSQYGILTNNLDIKSEELFKILKRRLKKHN</sequence>
<gene>
    <name evidence="2" type="ORF">CDL10_00160</name>
</gene>
<dbReference type="InterPro" id="IPR048136">
    <property type="entry name" value="STM3941-like"/>
</dbReference>
<name>A0A2M9R2J9_9FLAO</name>
<evidence type="ECO:0000256" key="1">
    <source>
        <dbReference type="SAM" id="Phobius"/>
    </source>
</evidence>
<feature type="transmembrane region" description="Helical" evidence="1">
    <location>
        <begin position="47"/>
        <end position="71"/>
    </location>
</feature>
<dbReference type="Proteomes" id="UP000231960">
    <property type="component" value="Unassembled WGS sequence"/>
</dbReference>
<evidence type="ECO:0000313" key="3">
    <source>
        <dbReference type="Proteomes" id="UP000231960"/>
    </source>
</evidence>
<protein>
    <submittedName>
        <fullName evidence="2">Uncharacterized protein</fullName>
    </submittedName>
</protein>
<reference evidence="2 3" key="1">
    <citation type="submission" date="2017-06" db="EMBL/GenBank/DDBJ databases">
        <title>Description of Avrilella dinanensis gen. nov. sp. nov.</title>
        <authorList>
            <person name="Leyer C."/>
            <person name="Sassi M."/>
            <person name="Minet J."/>
            <person name="Kayal S."/>
            <person name="Cattoir V."/>
        </authorList>
    </citation>
    <scope>NUCLEOTIDE SEQUENCE [LARGE SCALE GENOMIC DNA]</scope>
    <source>
        <strain evidence="2 3">UR159</strain>
    </source>
</reference>
<comment type="caution">
    <text evidence="2">The sequence shown here is derived from an EMBL/GenBank/DDBJ whole genome shotgun (WGS) entry which is preliminary data.</text>
</comment>
<proteinExistence type="predicted"/>
<accession>A0A2M9R2J9</accession>
<dbReference type="EMBL" id="NIPO01000001">
    <property type="protein sequence ID" value="PJR03079.1"/>
    <property type="molecule type" value="Genomic_DNA"/>
</dbReference>
<dbReference type="AlphaFoldDB" id="A0A2M9R2J9"/>
<dbReference type="NCBIfam" id="NF041635">
    <property type="entry name" value="STM3941_fam"/>
    <property type="match status" value="1"/>
</dbReference>
<keyword evidence="1" id="KW-0472">Membrane</keyword>
<dbReference type="RefSeq" id="WP_100676649.1">
    <property type="nucleotide sequence ID" value="NZ_NIPO01000001.1"/>
</dbReference>
<feature type="transmembrane region" description="Helical" evidence="1">
    <location>
        <begin position="19"/>
        <end position="35"/>
    </location>
</feature>